<reference evidence="1" key="1">
    <citation type="submission" date="2019-03" db="EMBL/GenBank/DDBJ databases">
        <title>Lake Tanganyika Metagenome-Assembled Genomes (MAGs).</title>
        <authorList>
            <person name="Tran P."/>
        </authorList>
    </citation>
    <scope>NUCLEOTIDE SEQUENCE</scope>
    <source>
        <strain evidence="1">K_DeepCast_65m_m2_066</strain>
    </source>
</reference>
<proteinExistence type="predicted"/>
<accession>A0A937W3M7</accession>
<organism evidence="1 2">
    <name type="scientific">Tectimicrobiota bacterium</name>
    <dbReference type="NCBI Taxonomy" id="2528274"/>
    <lineage>
        <taxon>Bacteria</taxon>
        <taxon>Pseudomonadati</taxon>
        <taxon>Nitrospinota/Tectimicrobiota group</taxon>
        <taxon>Candidatus Tectimicrobiota</taxon>
    </lineage>
</organism>
<dbReference type="AlphaFoldDB" id="A0A937W3M7"/>
<dbReference type="Pfam" id="PF02620">
    <property type="entry name" value="YceD"/>
    <property type="match status" value="1"/>
</dbReference>
<dbReference type="PANTHER" id="PTHR34374:SF1">
    <property type="entry name" value="LARGE RIBOSOMAL RNA SUBUNIT ACCUMULATION PROTEIN YCED HOMOLOG 1, CHLOROPLASTIC"/>
    <property type="match status" value="1"/>
</dbReference>
<sequence length="200" mass="21847">MQSFVNRRTELVAALQQGSSAALEVSIAKIPDEGLAFQAEVTATHLQLPPTIDVELLTPVRVRGRLTKVAEQVYFQGTTSGTLAVPCSRCLETIQSDFSVDMRVVYLPPSTRLQIEGEEGVDADDELDLYTHDGLTLDLRPPVHDNVVLAFPLQPVCRPDCAGLCQVCGENRNETSCTCQTTAGDARFALLQQLRFPKTS</sequence>
<dbReference type="PANTHER" id="PTHR34374">
    <property type="entry name" value="LARGE RIBOSOMAL RNA SUBUNIT ACCUMULATION PROTEIN YCED HOMOLOG 1, CHLOROPLASTIC"/>
    <property type="match status" value="1"/>
</dbReference>
<dbReference type="InterPro" id="IPR003772">
    <property type="entry name" value="YceD"/>
</dbReference>
<dbReference type="EMBL" id="VGLS01000771">
    <property type="protein sequence ID" value="MBM3226052.1"/>
    <property type="molecule type" value="Genomic_DNA"/>
</dbReference>
<evidence type="ECO:0000313" key="1">
    <source>
        <dbReference type="EMBL" id="MBM3226052.1"/>
    </source>
</evidence>
<name>A0A937W3M7_UNCTE</name>
<protein>
    <submittedName>
        <fullName evidence="1">DUF177 domain-containing protein</fullName>
    </submittedName>
</protein>
<evidence type="ECO:0000313" key="2">
    <source>
        <dbReference type="Proteomes" id="UP000712673"/>
    </source>
</evidence>
<gene>
    <name evidence="1" type="ORF">FJZ47_19970</name>
</gene>
<dbReference type="Proteomes" id="UP000712673">
    <property type="component" value="Unassembled WGS sequence"/>
</dbReference>
<comment type="caution">
    <text evidence="1">The sequence shown here is derived from an EMBL/GenBank/DDBJ whole genome shotgun (WGS) entry which is preliminary data.</text>
</comment>